<name>A0A0F9PD38_9ZZZZ</name>
<proteinExistence type="predicted"/>
<reference evidence="1" key="1">
    <citation type="journal article" date="2015" name="Nature">
        <title>Complex archaea that bridge the gap between prokaryotes and eukaryotes.</title>
        <authorList>
            <person name="Spang A."/>
            <person name="Saw J.H."/>
            <person name="Jorgensen S.L."/>
            <person name="Zaremba-Niedzwiedzka K."/>
            <person name="Martijn J."/>
            <person name="Lind A.E."/>
            <person name="van Eijk R."/>
            <person name="Schleper C."/>
            <person name="Guy L."/>
            <person name="Ettema T.J."/>
        </authorList>
    </citation>
    <scope>NUCLEOTIDE SEQUENCE</scope>
</reference>
<organism evidence="1">
    <name type="scientific">marine sediment metagenome</name>
    <dbReference type="NCBI Taxonomy" id="412755"/>
    <lineage>
        <taxon>unclassified sequences</taxon>
        <taxon>metagenomes</taxon>
        <taxon>ecological metagenomes</taxon>
    </lineage>
</organism>
<comment type="caution">
    <text evidence="1">The sequence shown here is derived from an EMBL/GenBank/DDBJ whole genome shotgun (WGS) entry which is preliminary data.</text>
</comment>
<dbReference type="EMBL" id="LAZR01002590">
    <property type="protein sequence ID" value="KKN28079.1"/>
    <property type="molecule type" value="Genomic_DNA"/>
</dbReference>
<accession>A0A0F9PD38</accession>
<protein>
    <recommendedName>
        <fullName evidence="2">Isoprenoid biosynthesis protein</fullName>
    </recommendedName>
</protein>
<dbReference type="Pfam" id="PF11306">
    <property type="entry name" value="DUF3108"/>
    <property type="match status" value="1"/>
</dbReference>
<sequence>MFRAIVLCLLLMPLSLAAKEIPDFSANYLVMLNGIQAGDLKQRLSTNANGTREFNSSTQAQGIFAFFKPDVIEEISTWTMLNNKIQPHHYIYQRSGGKKEKYLELNFDWQSNQLSINDKNHPWQLELEPDTLDKLIYQLALMNDLDKNKKQYNYRIADGGKIKTYTIMLLGEETVMTPLGRIKTVKLKRLRDEESKRQTVLWCAPALNYLPVRLEHTEKDGTVFTASLRRLRGISTDKAFIQSGGDAKAGFN</sequence>
<evidence type="ECO:0008006" key="2">
    <source>
        <dbReference type="Google" id="ProtNLM"/>
    </source>
</evidence>
<dbReference type="AlphaFoldDB" id="A0A0F9PD38"/>
<evidence type="ECO:0000313" key="1">
    <source>
        <dbReference type="EMBL" id="KKN28079.1"/>
    </source>
</evidence>
<dbReference type="InterPro" id="IPR021457">
    <property type="entry name" value="DUF3108"/>
</dbReference>
<gene>
    <name evidence="1" type="ORF">LCGC14_0857930</name>
</gene>